<dbReference type="Proteomes" id="UP001500822">
    <property type="component" value="Unassembled WGS sequence"/>
</dbReference>
<feature type="region of interest" description="Disordered" evidence="1">
    <location>
        <begin position="108"/>
        <end position="127"/>
    </location>
</feature>
<protein>
    <submittedName>
        <fullName evidence="2">Uncharacterized protein</fullName>
    </submittedName>
</protein>
<sequence>MGTICATALVCSGPVRAEPARDDALSAGSCRSGVGHPPDLATGRFTATAPVRPQPLKNVPMPVPAASSRCCRPRGPIGTTGAIQGRNRLERPEITPCATCVTGIKKAAQGHGVSDLRKRQGANNPAT</sequence>
<keyword evidence="3" id="KW-1185">Reference proteome</keyword>
<reference evidence="3" key="1">
    <citation type="journal article" date="2019" name="Int. J. Syst. Evol. Microbiol.">
        <title>The Global Catalogue of Microorganisms (GCM) 10K type strain sequencing project: providing services to taxonomists for standard genome sequencing and annotation.</title>
        <authorList>
            <consortium name="The Broad Institute Genomics Platform"/>
            <consortium name="The Broad Institute Genome Sequencing Center for Infectious Disease"/>
            <person name="Wu L."/>
            <person name="Ma J."/>
        </authorList>
    </citation>
    <scope>NUCLEOTIDE SEQUENCE [LARGE SCALE GENOMIC DNA]</scope>
    <source>
        <strain evidence="3">JCM 18077</strain>
    </source>
</reference>
<feature type="region of interest" description="Disordered" evidence="1">
    <location>
        <begin position="35"/>
        <end position="88"/>
    </location>
</feature>
<evidence type="ECO:0000313" key="3">
    <source>
        <dbReference type="Proteomes" id="UP001500822"/>
    </source>
</evidence>
<accession>A0ABP8ZJ40</accession>
<dbReference type="EMBL" id="BAABIE010000018">
    <property type="protein sequence ID" value="GAA4757451.1"/>
    <property type="molecule type" value="Genomic_DNA"/>
</dbReference>
<name>A0ABP8ZJ40_9ACTN</name>
<evidence type="ECO:0000313" key="2">
    <source>
        <dbReference type="EMBL" id="GAA4757451.1"/>
    </source>
</evidence>
<organism evidence="2 3">
    <name type="scientific">Gordonia alkaliphila</name>
    <dbReference type="NCBI Taxonomy" id="1053547"/>
    <lineage>
        <taxon>Bacteria</taxon>
        <taxon>Bacillati</taxon>
        <taxon>Actinomycetota</taxon>
        <taxon>Actinomycetes</taxon>
        <taxon>Mycobacteriales</taxon>
        <taxon>Gordoniaceae</taxon>
        <taxon>Gordonia</taxon>
    </lineage>
</organism>
<comment type="caution">
    <text evidence="2">The sequence shown here is derived from an EMBL/GenBank/DDBJ whole genome shotgun (WGS) entry which is preliminary data.</text>
</comment>
<gene>
    <name evidence="2" type="ORF">GCM10023217_32110</name>
</gene>
<evidence type="ECO:0000256" key="1">
    <source>
        <dbReference type="SAM" id="MobiDB-lite"/>
    </source>
</evidence>
<proteinExistence type="predicted"/>